<dbReference type="RefSeq" id="WP_346186313.1">
    <property type="nucleotide sequence ID" value="NZ_BAABCE010000027.1"/>
</dbReference>
<organism evidence="1 2">
    <name type="scientific">Streptomyces osmaniensis</name>
    <dbReference type="NCBI Taxonomy" id="593134"/>
    <lineage>
        <taxon>Bacteria</taxon>
        <taxon>Bacillati</taxon>
        <taxon>Actinomycetota</taxon>
        <taxon>Actinomycetes</taxon>
        <taxon>Kitasatosporales</taxon>
        <taxon>Streptomycetaceae</taxon>
        <taxon>Streptomyces</taxon>
    </lineage>
</organism>
<proteinExistence type="predicted"/>
<evidence type="ECO:0000313" key="2">
    <source>
        <dbReference type="Proteomes" id="UP001500707"/>
    </source>
</evidence>
<protein>
    <submittedName>
        <fullName evidence="1">Uncharacterized protein</fullName>
    </submittedName>
</protein>
<evidence type="ECO:0000313" key="1">
    <source>
        <dbReference type="EMBL" id="GAA3590773.1"/>
    </source>
</evidence>
<dbReference type="EMBL" id="BAABCE010000027">
    <property type="protein sequence ID" value="GAA3590773.1"/>
    <property type="molecule type" value="Genomic_DNA"/>
</dbReference>
<dbReference type="Proteomes" id="UP001500707">
    <property type="component" value="Unassembled WGS sequence"/>
</dbReference>
<gene>
    <name evidence="1" type="ORF">GCM10022295_85520</name>
</gene>
<name>A0ABP6YV40_9ACTN</name>
<keyword evidence="2" id="KW-1185">Reference proteome</keyword>
<reference evidence="2" key="1">
    <citation type="journal article" date="2019" name="Int. J. Syst. Evol. Microbiol.">
        <title>The Global Catalogue of Microorganisms (GCM) 10K type strain sequencing project: providing services to taxonomists for standard genome sequencing and annotation.</title>
        <authorList>
            <consortium name="The Broad Institute Genomics Platform"/>
            <consortium name="The Broad Institute Genome Sequencing Center for Infectious Disease"/>
            <person name="Wu L."/>
            <person name="Ma J."/>
        </authorList>
    </citation>
    <scope>NUCLEOTIDE SEQUENCE [LARGE SCALE GENOMIC DNA]</scope>
    <source>
        <strain evidence="2">JCM 17656</strain>
    </source>
</reference>
<accession>A0ABP6YV40</accession>
<sequence>MTEALPEQLVTYFAKREAERATAVTEFLAKLTPRERGLVHDAAVMGYVQGLMRDRSEGAPRDAETIDLVVDACLTFPDLYPTVTGIARASAHQPVWQVETRRPRGWTHWSPEHDDKAEAQAEYESCVARNGHRWAYRLVRSDTTRVIEAQHDPEQQDPEV</sequence>
<comment type="caution">
    <text evidence="1">The sequence shown here is derived from an EMBL/GenBank/DDBJ whole genome shotgun (WGS) entry which is preliminary data.</text>
</comment>